<evidence type="ECO:0000256" key="1">
    <source>
        <dbReference type="ARBA" id="ARBA00005051"/>
    </source>
</evidence>
<evidence type="ECO:0000256" key="3">
    <source>
        <dbReference type="ARBA" id="ARBA00022679"/>
    </source>
</evidence>
<dbReference type="PANTHER" id="PTHR43071:SF1">
    <property type="entry name" value="2-AMINO-4-HYDROXY-6-HYDROXYMETHYLDIHYDROPTERIDINE PYROPHOSPHOKINASE"/>
    <property type="match status" value="1"/>
</dbReference>
<proteinExistence type="predicted"/>
<keyword evidence="3" id="KW-0808">Transferase</keyword>
<evidence type="ECO:0000256" key="2">
    <source>
        <dbReference type="ARBA" id="ARBA00013253"/>
    </source>
</evidence>
<evidence type="ECO:0000256" key="5">
    <source>
        <dbReference type="ARBA" id="ARBA00022777"/>
    </source>
</evidence>
<keyword evidence="7" id="KW-0289">Folate biosynthesis</keyword>
<reference evidence="9" key="1">
    <citation type="submission" date="2018-05" db="EMBL/GenBank/DDBJ databases">
        <authorList>
            <person name="Lanie J.A."/>
            <person name="Ng W.-L."/>
            <person name="Kazmierczak K.M."/>
            <person name="Andrzejewski T.M."/>
            <person name="Davidsen T.M."/>
            <person name="Wayne K.J."/>
            <person name="Tettelin H."/>
            <person name="Glass J.I."/>
            <person name="Rusch D."/>
            <person name="Podicherti R."/>
            <person name="Tsui H.-C.T."/>
            <person name="Winkler M.E."/>
        </authorList>
    </citation>
    <scope>NUCLEOTIDE SEQUENCE</scope>
</reference>
<sequence>MGSNLGNREANLAGAISALDTHKDITYVRSASFYESVYLGEGDQPDYLNTVVEFSSSFQPFDFFDHICQIEQMMGRPKDRTKNIPRTIDIDILCHGDSVLETDILIIPHPRIAFRKFVLIPFHELAPDFIIPGLNVSVENLLHVCVDASIIVK</sequence>
<feature type="domain" description="7,8-dihydro-6-hydroxymethylpterin-pyrophosphokinase" evidence="8">
    <location>
        <begin position="1"/>
        <end position="127"/>
    </location>
</feature>
<dbReference type="PANTHER" id="PTHR43071">
    <property type="entry name" value="2-AMINO-4-HYDROXY-6-HYDROXYMETHYLDIHYDROPTERIDINE PYROPHOSPHOKINASE"/>
    <property type="match status" value="1"/>
</dbReference>
<dbReference type="EMBL" id="UINC01217660">
    <property type="protein sequence ID" value="SVE44353.1"/>
    <property type="molecule type" value="Genomic_DNA"/>
</dbReference>
<dbReference type="AlphaFoldDB" id="A0A383DJ79"/>
<feature type="non-terminal residue" evidence="9">
    <location>
        <position position="153"/>
    </location>
</feature>
<dbReference type="InterPro" id="IPR000550">
    <property type="entry name" value="Hppk"/>
</dbReference>
<name>A0A383DJ79_9ZZZZ</name>
<dbReference type="NCBIfam" id="TIGR01498">
    <property type="entry name" value="folK"/>
    <property type="match status" value="1"/>
</dbReference>
<dbReference type="UniPathway" id="UPA00077">
    <property type="reaction ID" value="UER00155"/>
</dbReference>
<comment type="pathway">
    <text evidence="1">Cofactor biosynthesis; tetrahydrofolate biosynthesis; 2-amino-4-hydroxy-6-hydroxymethyl-7,8-dihydropteridine diphosphate from 7,8-dihydroneopterin triphosphate: step 4/4.</text>
</comment>
<keyword evidence="5" id="KW-0418">Kinase</keyword>
<dbReference type="InterPro" id="IPR035907">
    <property type="entry name" value="Hppk_sf"/>
</dbReference>
<evidence type="ECO:0000256" key="7">
    <source>
        <dbReference type="ARBA" id="ARBA00022909"/>
    </source>
</evidence>
<evidence type="ECO:0000256" key="6">
    <source>
        <dbReference type="ARBA" id="ARBA00022840"/>
    </source>
</evidence>
<dbReference type="Gene3D" id="3.30.70.560">
    <property type="entry name" value="7,8-Dihydro-6-hydroxymethylpterin-pyrophosphokinase HPPK"/>
    <property type="match status" value="1"/>
</dbReference>
<organism evidence="9">
    <name type="scientific">marine metagenome</name>
    <dbReference type="NCBI Taxonomy" id="408172"/>
    <lineage>
        <taxon>unclassified sequences</taxon>
        <taxon>metagenomes</taxon>
        <taxon>ecological metagenomes</taxon>
    </lineage>
</organism>
<dbReference type="CDD" id="cd00483">
    <property type="entry name" value="HPPK"/>
    <property type="match status" value="1"/>
</dbReference>
<evidence type="ECO:0000259" key="8">
    <source>
        <dbReference type="Pfam" id="PF01288"/>
    </source>
</evidence>
<dbReference type="Pfam" id="PF01288">
    <property type="entry name" value="HPPK"/>
    <property type="match status" value="1"/>
</dbReference>
<gene>
    <name evidence="9" type="ORF">METZ01_LOCUS497207</name>
</gene>
<keyword evidence="4" id="KW-0547">Nucleotide-binding</keyword>
<keyword evidence="6" id="KW-0067">ATP-binding</keyword>
<evidence type="ECO:0000313" key="9">
    <source>
        <dbReference type="EMBL" id="SVE44353.1"/>
    </source>
</evidence>
<protein>
    <recommendedName>
        <fullName evidence="2">2-amino-4-hydroxy-6-hydroxymethyldihydropteridine diphosphokinase</fullName>
        <ecNumber evidence="2">2.7.6.3</ecNumber>
    </recommendedName>
</protein>
<dbReference type="GO" id="GO:0046654">
    <property type="term" value="P:tetrahydrofolate biosynthetic process"/>
    <property type="evidence" value="ECO:0007669"/>
    <property type="project" value="UniProtKB-UniPathway"/>
</dbReference>
<dbReference type="GO" id="GO:0046656">
    <property type="term" value="P:folic acid biosynthetic process"/>
    <property type="evidence" value="ECO:0007669"/>
    <property type="project" value="UniProtKB-KW"/>
</dbReference>
<dbReference type="SUPFAM" id="SSF55083">
    <property type="entry name" value="6-hydroxymethyl-7,8-dihydropterin pyrophosphokinase, HPPK"/>
    <property type="match status" value="1"/>
</dbReference>
<dbReference type="EC" id="2.7.6.3" evidence="2"/>
<accession>A0A383DJ79</accession>
<evidence type="ECO:0000256" key="4">
    <source>
        <dbReference type="ARBA" id="ARBA00022741"/>
    </source>
</evidence>
<dbReference type="GO" id="GO:0005524">
    <property type="term" value="F:ATP binding"/>
    <property type="evidence" value="ECO:0007669"/>
    <property type="project" value="UniProtKB-KW"/>
</dbReference>
<dbReference type="GO" id="GO:0003848">
    <property type="term" value="F:2-amino-4-hydroxy-6-hydroxymethyldihydropteridine diphosphokinase activity"/>
    <property type="evidence" value="ECO:0007669"/>
    <property type="project" value="UniProtKB-EC"/>
</dbReference>
<dbReference type="GO" id="GO:0016301">
    <property type="term" value="F:kinase activity"/>
    <property type="evidence" value="ECO:0007669"/>
    <property type="project" value="UniProtKB-KW"/>
</dbReference>